<name>A0A7J7XHQ0_MYOMY</name>
<evidence type="ECO:0000313" key="1">
    <source>
        <dbReference type="EMBL" id="KAF6349038.1"/>
    </source>
</evidence>
<sequence>MHSQVCSKSSDPMCAHLCIEPTKEGPYICLLSTYYVPGPIHDTSLVLSYSAYSYFALTTPGTRVNTIFQMRILRFREAQGLTMGKWWEWVSHLDMPDRQAIWPSMPYYPKIAHTHQHQGPIT</sequence>
<organism evidence="1 2">
    <name type="scientific">Myotis myotis</name>
    <name type="common">Greater mouse-eared bat</name>
    <name type="synonym">Vespertilio myotis</name>
    <dbReference type="NCBI Taxonomy" id="51298"/>
    <lineage>
        <taxon>Eukaryota</taxon>
        <taxon>Metazoa</taxon>
        <taxon>Chordata</taxon>
        <taxon>Craniata</taxon>
        <taxon>Vertebrata</taxon>
        <taxon>Euteleostomi</taxon>
        <taxon>Mammalia</taxon>
        <taxon>Eutheria</taxon>
        <taxon>Laurasiatheria</taxon>
        <taxon>Chiroptera</taxon>
        <taxon>Yangochiroptera</taxon>
        <taxon>Vespertilionidae</taxon>
        <taxon>Myotis</taxon>
    </lineage>
</organism>
<gene>
    <name evidence="1" type="ORF">mMyoMyo1_011625</name>
</gene>
<proteinExistence type="predicted"/>
<protein>
    <submittedName>
        <fullName evidence="1">Uncharacterized protein</fullName>
    </submittedName>
</protein>
<keyword evidence="2" id="KW-1185">Reference proteome</keyword>
<accession>A0A7J7XHQ0</accession>
<comment type="caution">
    <text evidence="1">The sequence shown here is derived from an EMBL/GenBank/DDBJ whole genome shotgun (WGS) entry which is preliminary data.</text>
</comment>
<dbReference type="EMBL" id="JABWUV010000006">
    <property type="protein sequence ID" value="KAF6349038.1"/>
    <property type="molecule type" value="Genomic_DNA"/>
</dbReference>
<dbReference type="AlphaFoldDB" id="A0A7J7XHQ0"/>
<reference evidence="1 2" key="1">
    <citation type="journal article" date="2020" name="Nature">
        <title>Six reference-quality genomes reveal evolution of bat adaptations.</title>
        <authorList>
            <person name="Jebb D."/>
            <person name="Huang Z."/>
            <person name="Pippel M."/>
            <person name="Hughes G.M."/>
            <person name="Lavrichenko K."/>
            <person name="Devanna P."/>
            <person name="Winkler S."/>
            <person name="Jermiin L.S."/>
            <person name="Skirmuntt E.C."/>
            <person name="Katzourakis A."/>
            <person name="Burkitt-Gray L."/>
            <person name="Ray D.A."/>
            <person name="Sullivan K.A.M."/>
            <person name="Roscito J.G."/>
            <person name="Kirilenko B.M."/>
            <person name="Davalos L.M."/>
            <person name="Corthals A.P."/>
            <person name="Power M.L."/>
            <person name="Jones G."/>
            <person name="Ransome R.D."/>
            <person name="Dechmann D.K.N."/>
            <person name="Locatelli A.G."/>
            <person name="Puechmaille S.J."/>
            <person name="Fedrigo O."/>
            <person name="Jarvis E.D."/>
            <person name="Hiller M."/>
            <person name="Vernes S.C."/>
            <person name="Myers E.W."/>
            <person name="Teeling E.C."/>
        </authorList>
    </citation>
    <scope>NUCLEOTIDE SEQUENCE [LARGE SCALE GENOMIC DNA]</scope>
    <source>
        <strain evidence="1">MMyoMyo1</strain>
        <tissue evidence="1">Flight muscle</tissue>
    </source>
</reference>
<evidence type="ECO:0000313" key="2">
    <source>
        <dbReference type="Proteomes" id="UP000527355"/>
    </source>
</evidence>
<dbReference type="Proteomes" id="UP000527355">
    <property type="component" value="Unassembled WGS sequence"/>
</dbReference>